<feature type="region of interest" description="Disordered" evidence="7">
    <location>
        <begin position="374"/>
        <end position="416"/>
    </location>
</feature>
<evidence type="ECO:0000313" key="10">
    <source>
        <dbReference type="Proteomes" id="UP000007800"/>
    </source>
</evidence>
<feature type="region of interest" description="Disordered" evidence="7">
    <location>
        <begin position="221"/>
        <end position="259"/>
    </location>
</feature>
<feature type="domain" description="Inner centromere protein ARK-binding" evidence="8">
    <location>
        <begin position="400"/>
        <end position="453"/>
    </location>
</feature>
<accession>C5K4R9</accession>
<dbReference type="InParanoid" id="C5K4R9"/>
<evidence type="ECO:0000313" key="9">
    <source>
        <dbReference type="EMBL" id="EER20341.1"/>
    </source>
</evidence>
<evidence type="ECO:0000256" key="6">
    <source>
        <dbReference type="ARBA" id="ARBA00023242"/>
    </source>
</evidence>
<evidence type="ECO:0000256" key="4">
    <source>
        <dbReference type="ARBA" id="ARBA00022490"/>
    </source>
</evidence>
<keyword evidence="5" id="KW-0206">Cytoskeleton</keyword>
<dbReference type="RefSeq" id="XP_002788545.1">
    <property type="nucleotide sequence ID" value="XM_002788499.1"/>
</dbReference>
<protein>
    <recommendedName>
        <fullName evidence="8">Inner centromere protein ARK-binding domain-containing protein</fullName>
    </recommendedName>
</protein>
<feature type="compositionally biased region" description="Basic and acidic residues" evidence="7">
    <location>
        <begin position="395"/>
        <end position="409"/>
    </location>
</feature>
<evidence type="ECO:0000256" key="5">
    <source>
        <dbReference type="ARBA" id="ARBA00023212"/>
    </source>
</evidence>
<comment type="subcellular location">
    <subcellularLocation>
        <location evidence="2">Cytoplasm</location>
        <location evidence="2">Cytoskeleton</location>
        <location evidence="2">Spindle</location>
    </subcellularLocation>
    <subcellularLocation>
        <location evidence="1">Nucleus</location>
    </subcellularLocation>
</comment>
<comment type="similarity">
    <text evidence="3">Belongs to the INCENP family.</text>
</comment>
<sequence length="509" mass="55591">MASKHLSNVLEAAGEWFELQVLAAETEFSAIGKASMEFRVAVAKLKTFEEQALQLIAGTPLPEMPTLKEEAIMKQVMKMDKAAVALDEMKAPQIPKTAPNLQSAVPRSGVGKAPARVIAPPSQPEGVTKPPKVVPKSKAAVVKDAVVEEVTVDDDSEDDDVGAAADISEAVVDITAREEATPPHPAGGIVNQLKNRFMLNKKEQAAPKTPSAEDLRQIPSQASNPFKAGDKWKGPAGFRTPRFVAPPPMREEDTVVCEPGPSVNEAAMQIDDAEEADDETEESEHERSILKTCYESNGESSVAASSDGSLLLAFDSLPGYPSGKNGPTEDDVKFVDALESFGSIKKNTNNPPTPVKACTLTLNTTPVVIGRRSCAPQRQELKPLPALDSNDQYDVSEKDTDNSDQEKGGKPKIKKRIPEWSRQWKRLVRDQASVDPESVFGGAVPATDLDRIFNDGNYRHMRMDRPRRKRGSSACWSFDALTQREIDEYRFNCGQTEKVEDIFVGDRRP</sequence>
<dbReference type="OrthoDB" id="438156at2759"/>
<dbReference type="Proteomes" id="UP000007800">
    <property type="component" value="Unassembled WGS sequence"/>
</dbReference>
<dbReference type="InterPro" id="IPR005635">
    <property type="entry name" value="Inner_centromere_prot_ARK-bd"/>
</dbReference>
<dbReference type="GO" id="GO:0005819">
    <property type="term" value="C:spindle"/>
    <property type="evidence" value="ECO:0007669"/>
    <property type="project" value="UniProtKB-SubCell"/>
</dbReference>
<evidence type="ECO:0000256" key="2">
    <source>
        <dbReference type="ARBA" id="ARBA00004186"/>
    </source>
</evidence>
<organism evidence="10">
    <name type="scientific">Perkinsus marinus (strain ATCC 50983 / TXsc)</name>
    <dbReference type="NCBI Taxonomy" id="423536"/>
    <lineage>
        <taxon>Eukaryota</taxon>
        <taxon>Sar</taxon>
        <taxon>Alveolata</taxon>
        <taxon>Perkinsozoa</taxon>
        <taxon>Perkinsea</taxon>
        <taxon>Perkinsida</taxon>
        <taxon>Perkinsidae</taxon>
        <taxon>Perkinsus</taxon>
    </lineage>
</organism>
<evidence type="ECO:0000256" key="1">
    <source>
        <dbReference type="ARBA" id="ARBA00004123"/>
    </source>
</evidence>
<keyword evidence="10" id="KW-1185">Reference proteome</keyword>
<evidence type="ECO:0000259" key="8">
    <source>
        <dbReference type="Pfam" id="PF03941"/>
    </source>
</evidence>
<name>C5K4R9_PERM5</name>
<dbReference type="Pfam" id="PF03941">
    <property type="entry name" value="INCENP_ARK-bind"/>
    <property type="match status" value="1"/>
</dbReference>
<reference evidence="9 10" key="1">
    <citation type="submission" date="2008-07" db="EMBL/GenBank/DDBJ databases">
        <authorList>
            <person name="El-Sayed N."/>
            <person name="Caler E."/>
            <person name="Inman J."/>
            <person name="Amedeo P."/>
            <person name="Hass B."/>
            <person name="Wortman J."/>
        </authorList>
    </citation>
    <scope>NUCLEOTIDE SEQUENCE [LARGE SCALE GENOMIC DNA]</scope>
    <source>
        <strain evidence="10">ATCC 50983 / TXsc</strain>
    </source>
</reference>
<dbReference type="EMBL" id="GG670562">
    <property type="protein sequence ID" value="EER20341.1"/>
    <property type="molecule type" value="Genomic_DNA"/>
</dbReference>
<dbReference type="AlphaFoldDB" id="C5K4R9"/>
<proteinExistence type="inferred from homology"/>
<keyword evidence="6" id="KW-0539">Nucleus</keyword>
<dbReference type="GO" id="GO:0005634">
    <property type="term" value="C:nucleus"/>
    <property type="evidence" value="ECO:0007669"/>
    <property type="project" value="UniProtKB-SubCell"/>
</dbReference>
<gene>
    <name evidence="9" type="ORF">Pmar_PMAR010076</name>
</gene>
<evidence type="ECO:0000256" key="7">
    <source>
        <dbReference type="SAM" id="MobiDB-lite"/>
    </source>
</evidence>
<evidence type="ECO:0000256" key="3">
    <source>
        <dbReference type="ARBA" id="ARBA00010042"/>
    </source>
</evidence>
<feature type="region of interest" description="Disordered" evidence="7">
    <location>
        <begin position="95"/>
        <end position="132"/>
    </location>
</feature>
<dbReference type="GeneID" id="9053894"/>
<keyword evidence="4" id="KW-0963">Cytoplasm</keyword>